<dbReference type="VEuPathDB" id="FungiDB:KRP23_6222"/>
<dbReference type="InterPro" id="IPR008271">
    <property type="entry name" value="Ser/Thr_kinase_AS"/>
</dbReference>
<dbReference type="InterPro" id="IPR000719">
    <property type="entry name" value="Prot_kinase_dom"/>
</dbReference>
<dbReference type="Pfam" id="PF07714">
    <property type="entry name" value="PK_Tyr_Ser-Thr"/>
    <property type="match status" value="1"/>
</dbReference>
<evidence type="ECO:0000313" key="4">
    <source>
        <dbReference type="Proteomes" id="UP000005238"/>
    </source>
</evidence>
<dbReference type="VEuPathDB" id="FungiDB:KRP22_5599"/>
<dbReference type="EnsemblProtists" id="Phyra94087">
    <property type="protein sequence ID" value="Phyra94087"/>
    <property type="gene ID" value="Phyra94087"/>
</dbReference>
<feature type="domain" description="Protein kinase" evidence="2">
    <location>
        <begin position="460"/>
        <end position="731"/>
    </location>
</feature>
<protein>
    <recommendedName>
        <fullName evidence="2">Protein kinase domain-containing protein</fullName>
    </recommendedName>
</protein>
<dbReference type="GO" id="GO:0004674">
    <property type="term" value="F:protein serine/threonine kinase activity"/>
    <property type="evidence" value="ECO:0000318"/>
    <property type="project" value="GO_Central"/>
</dbReference>
<dbReference type="OMA" id="AVPWKAP"/>
<sequence length="733" mass="82540">MPNRWHRRNFPPNAVKTPDRVGDYLVALRNDFVARNPTCRRGLNLKGELGNYEAETHVLLKLASTGRVVNILLRFGRVLESYLEVMNIDKAEEVTQWKAQLESERTERVELFEKILKDEHRLMEAMGDETQQMELLTLLKNDLTRFNKILMPEELDVMSAVYAEVVRCSGIVLVGGPPSWFLAPNEPLCEQRIYYLNAVRVSKCETGDILRMGAGDQPSREDQEEACLRQAAIWADLNHPHVAKLLGGCYIGKEPFLVHEPAEPLVSNRASAQSWEPLLGWALGLQYLHERELGYKNFDDSRLLARHHVTASGVNEKVSVPPQTRPQFLNEREWDLIQRMCAKEPERRVSMCLCFQFRKAAAIKDATLVMEAFVNVVDLFYLFLTRHDLGKEQMNSSAVELSDPEIRLEAQMLLQFERHKRQSSYPNSVLEAMKQALEVLGEIGDGAEVVPSWFIPPYEVVLGKFIAQGGFGEVYHGKWFDTDVVVKILKPQASGNASAKGGLPPTSGSSSADEDAMELFRREADHWFMLNHQNVVHLYGACHVGSPFFVCEPAKTTSLHSHVKSLACARPGYNYEEKGGDPSDIMRCLLLAGIGLKYLHERGIVHCDLKGNNFMVGTDGKTIKLGDFGMSVLKRSDKGRHSAHANVGAVPWKAPEYLLGANPTVNSDVYGFGMCILELFSGRMPWAGVPEAAVKFHVTKRKWSLIQHMCCYDPSERISLDAVVDMLHTFRFG</sequence>
<dbReference type="AlphaFoldDB" id="H3HBE9"/>
<dbReference type="Gene3D" id="1.10.510.10">
    <property type="entry name" value="Transferase(Phosphotransferase) domain 1"/>
    <property type="match status" value="2"/>
</dbReference>
<name>H3HBE9_PHYRM</name>
<dbReference type="PROSITE" id="PS50011">
    <property type="entry name" value="PROTEIN_KINASE_DOM"/>
    <property type="match status" value="1"/>
</dbReference>
<dbReference type="eggNOG" id="KOG0192">
    <property type="taxonomic scope" value="Eukaryota"/>
</dbReference>
<dbReference type="STRING" id="164328.H3HBE9"/>
<dbReference type="HOGENOM" id="CLU_017377_0_0_1"/>
<dbReference type="SUPFAM" id="SSF56112">
    <property type="entry name" value="Protein kinase-like (PK-like)"/>
    <property type="match status" value="2"/>
</dbReference>
<dbReference type="InterPro" id="IPR001245">
    <property type="entry name" value="Ser-Thr/Tyr_kinase_cat_dom"/>
</dbReference>
<dbReference type="SMART" id="SM00220">
    <property type="entry name" value="S_TKc"/>
    <property type="match status" value="1"/>
</dbReference>
<dbReference type="GO" id="GO:0005524">
    <property type="term" value="F:ATP binding"/>
    <property type="evidence" value="ECO:0007669"/>
    <property type="project" value="InterPro"/>
</dbReference>
<dbReference type="PROSITE" id="PS00108">
    <property type="entry name" value="PROTEIN_KINASE_ST"/>
    <property type="match status" value="1"/>
</dbReference>
<dbReference type="PANTHER" id="PTHR44329">
    <property type="entry name" value="SERINE/THREONINE-PROTEIN KINASE TNNI3K-RELATED"/>
    <property type="match status" value="1"/>
</dbReference>
<evidence type="ECO:0000256" key="1">
    <source>
        <dbReference type="SAM" id="MobiDB-lite"/>
    </source>
</evidence>
<accession>H3HBE9</accession>
<keyword evidence="4" id="KW-1185">Reference proteome</keyword>
<dbReference type="Proteomes" id="UP000005238">
    <property type="component" value="Unassembled WGS sequence"/>
</dbReference>
<organism evidence="3 4">
    <name type="scientific">Phytophthora ramorum</name>
    <name type="common">Sudden oak death agent</name>
    <dbReference type="NCBI Taxonomy" id="164328"/>
    <lineage>
        <taxon>Eukaryota</taxon>
        <taxon>Sar</taxon>
        <taxon>Stramenopiles</taxon>
        <taxon>Oomycota</taxon>
        <taxon>Peronosporomycetes</taxon>
        <taxon>Peronosporales</taxon>
        <taxon>Peronosporaceae</taxon>
        <taxon>Phytophthora</taxon>
    </lineage>
</organism>
<dbReference type="InterPro" id="IPR011009">
    <property type="entry name" value="Kinase-like_dom_sf"/>
</dbReference>
<dbReference type="GO" id="GO:0007165">
    <property type="term" value="P:signal transduction"/>
    <property type="evidence" value="ECO:0000318"/>
    <property type="project" value="GO_Central"/>
</dbReference>
<dbReference type="InParanoid" id="H3HBE9"/>
<proteinExistence type="predicted"/>
<dbReference type="Gene3D" id="3.30.200.20">
    <property type="entry name" value="Phosphorylase Kinase, domain 1"/>
    <property type="match status" value="1"/>
</dbReference>
<reference evidence="4" key="1">
    <citation type="journal article" date="2006" name="Science">
        <title>Phytophthora genome sequences uncover evolutionary origins and mechanisms of pathogenesis.</title>
        <authorList>
            <person name="Tyler B.M."/>
            <person name="Tripathy S."/>
            <person name="Zhang X."/>
            <person name="Dehal P."/>
            <person name="Jiang R.H."/>
            <person name="Aerts A."/>
            <person name="Arredondo F.D."/>
            <person name="Baxter L."/>
            <person name="Bensasson D."/>
            <person name="Beynon J.L."/>
            <person name="Chapman J."/>
            <person name="Damasceno C.M."/>
            <person name="Dorrance A.E."/>
            <person name="Dou D."/>
            <person name="Dickerman A.W."/>
            <person name="Dubchak I.L."/>
            <person name="Garbelotto M."/>
            <person name="Gijzen M."/>
            <person name="Gordon S.G."/>
            <person name="Govers F."/>
            <person name="Grunwald N.J."/>
            <person name="Huang W."/>
            <person name="Ivors K.L."/>
            <person name="Jones R.W."/>
            <person name="Kamoun S."/>
            <person name="Krampis K."/>
            <person name="Lamour K.H."/>
            <person name="Lee M.K."/>
            <person name="McDonald W.H."/>
            <person name="Medina M."/>
            <person name="Meijer H.J."/>
            <person name="Nordberg E.K."/>
            <person name="Maclean D.J."/>
            <person name="Ospina-Giraldo M.D."/>
            <person name="Morris P.F."/>
            <person name="Phuntumart V."/>
            <person name="Putnam N.H."/>
            <person name="Rash S."/>
            <person name="Rose J.K."/>
            <person name="Sakihama Y."/>
            <person name="Salamov A.A."/>
            <person name="Savidor A."/>
            <person name="Scheuring C.F."/>
            <person name="Smith B.M."/>
            <person name="Sobral B.W."/>
            <person name="Terry A."/>
            <person name="Torto-Alalibo T.A."/>
            <person name="Win J."/>
            <person name="Xu Z."/>
            <person name="Zhang H."/>
            <person name="Grigoriev I.V."/>
            <person name="Rokhsar D.S."/>
            <person name="Boore J.L."/>
        </authorList>
    </citation>
    <scope>NUCLEOTIDE SEQUENCE [LARGE SCALE GENOMIC DNA]</scope>
    <source>
        <strain evidence="4">Pr102</strain>
    </source>
</reference>
<dbReference type="InterPro" id="IPR051681">
    <property type="entry name" value="Ser/Thr_Kinases-Pseudokinases"/>
</dbReference>
<dbReference type="EMBL" id="DS566009">
    <property type="status" value="NOT_ANNOTATED_CDS"/>
    <property type="molecule type" value="Genomic_DNA"/>
</dbReference>
<reference evidence="3" key="2">
    <citation type="submission" date="2015-06" db="UniProtKB">
        <authorList>
            <consortium name="EnsemblProtists"/>
        </authorList>
    </citation>
    <scope>IDENTIFICATION</scope>
    <source>
        <strain evidence="3">Pr102</strain>
    </source>
</reference>
<feature type="region of interest" description="Disordered" evidence="1">
    <location>
        <begin position="495"/>
        <end position="514"/>
    </location>
</feature>
<dbReference type="PANTHER" id="PTHR44329:SF214">
    <property type="entry name" value="PROTEIN KINASE DOMAIN-CONTAINING PROTEIN"/>
    <property type="match status" value="1"/>
</dbReference>
<evidence type="ECO:0000313" key="3">
    <source>
        <dbReference type="EnsemblProtists" id="Phyra94087"/>
    </source>
</evidence>
<evidence type="ECO:0000259" key="2">
    <source>
        <dbReference type="PROSITE" id="PS50011"/>
    </source>
</evidence>